<comment type="caution">
    <text evidence="3">The sequence shown here is derived from an EMBL/GenBank/DDBJ whole genome shotgun (WGS) entry which is preliminary data.</text>
</comment>
<evidence type="ECO:0000259" key="2">
    <source>
        <dbReference type="Pfam" id="PF07158"/>
    </source>
</evidence>
<reference evidence="3 4" key="1">
    <citation type="submission" date="2018-09" db="EMBL/GenBank/DDBJ databases">
        <title>YIM 75000 draft genome.</title>
        <authorList>
            <person name="Tang S."/>
            <person name="Feng Y."/>
        </authorList>
    </citation>
    <scope>NUCLEOTIDE SEQUENCE [LARGE SCALE GENOMIC DNA]</scope>
    <source>
        <strain evidence="3 4">YIM 75000</strain>
    </source>
</reference>
<feature type="transmembrane region" description="Helical" evidence="1">
    <location>
        <begin position="426"/>
        <end position="450"/>
    </location>
</feature>
<keyword evidence="1" id="KW-1133">Transmembrane helix</keyword>
<protein>
    <recommendedName>
        <fullName evidence="2">Dicarboxylate carrier MatC N-terminal domain-containing protein</fullName>
    </recommendedName>
</protein>
<feature type="domain" description="Dicarboxylate carrier MatC N-terminal" evidence="2">
    <location>
        <begin position="1"/>
        <end position="149"/>
    </location>
</feature>
<feature type="transmembrane region" description="Helical" evidence="1">
    <location>
        <begin position="262"/>
        <end position="293"/>
    </location>
</feature>
<dbReference type="Proteomes" id="UP000265614">
    <property type="component" value="Unassembled WGS sequence"/>
</dbReference>
<dbReference type="PANTHER" id="PTHR42826">
    <property type="entry name" value="DICARBOXYLATE TRANSPORTER 2.1, CHLOROPLASTIC"/>
    <property type="match status" value="1"/>
</dbReference>
<dbReference type="InterPro" id="IPR009827">
    <property type="entry name" value="MatC_N"/>
</dbReference>
<evidence type="ECO:0000313" key="3">
    <source>
        <dbReference type="EMBL" id="RJK96714.1"/>
    </source>
</evidence>
<dbReference type="InterPro" id="IPR030676">
    <property type="entry name" value="CitT-rel"/>
</dbReference>
<evidence type="ECO:0000313" key="4">
    <source>
        <dbReference type="Proteomes" id="UP000265614"/>
    </source>
</evidence>
<accession>A0A3A3Z1V5</accession>
<feature type="transmembrane region" description="Helical" evidence="1">
    <location>
        <begin position="343"/>
        <end position="366"/>
    </location>
</feature>
<keyword evidence="1" id="KW-0472">Membrane</keyword>
<dbReference type="OrthoDB" id="8738207at2"/>
<sequence length="451" mass="45639">MSPELISILALVAMFVVATFLPINMGLLALVGAFLVGTAVAGFETDDILGGFPGSLFVTLVGITYLFAIAQNNGTIDWLVRTAVRGVRGRVWLIPWVMFSVAALLTAVGAVSPAAVAILAPVALGIAAQYGISPLLMGLLIVHGAQAGGFSPISIYGSTVNDIVDSSGLPGDELVLFLSSLLFNLVVAVGLFLVLGGRRLMALRIDPTTGDAHDGDGNRVSVPGRSVPVRGHGGTEAATAQGGHALALSDGPGLTRDQGLTLVGLLALAVAAFGFDLDVGLVAVTVAVVLALLSPASQKGAVDKVAWSTVLLVGGVVTYVAVLQEMGTIDYVGTTVSDLGAPLLVALLLCFVGGIVSAFASSTAILAATIPLAVPFLLAGEVGAVGLIAALAVSSTMVDVSPFSTNGALVLANAQGVDRDAFYRQLLLYGAAVVVLAPVATWLVLVVPGWL</sequence>
<name>A0A3A3Z1V5_9ACTN</name>
<dbReference type="EMBL" id="QZEZ01000002">
    <property type="protein sequence ID" value="RJK96714.1"/>
    <property type="molecule type" value="Genomic_DNA"/>
</dbReference>
<feature type="transmembrane region" description="Helical" evidence="1">
    <location>
        <begin position="135"/>
        <end position="155"/>
    </location>
</feature>
<gene>
    <name evidence="3" type="ORF">D5H78_05365</name>
</gene>
<dbReference type="Pfam" id="PF07158">
    <property type="entry name" value="MatC_N"/>
    <property type="match status" value="1"/>
</dbReference>
<evidence type="ECO:0000256" key="1">
    <source>
        <dbReference type="SAM" id="Phobius"/>
    </source>
</evidence>
<organism evidence="3 4">
    <name type="scientific">Vallicoccus soli</name>
    <dbReference type="NCBI Taxonomy" id="2339232"/>
    <lineage>
        <taxon>Bacteria</taxon>
        <taxon>Bacillati</taxon>
        <taxon>Actinomycetota</taxon>
        <taxon>Actinomycetes</taxon>
        <taxon>Motilibacterales</taxon>
        <taxon>Vallicoccaceae</taxon>
        <taxon>Vallicoccus</taxon>
    </lineage>
</organism>
<keyword evidence="1" id="KW-0812">Transmembrane</keyword>
<feature type="transmembrane region" description="Helical" evidence="1">
    <location>
        <begin position="90"/>
        <end position="123"/>
    </location>
</feature>
<feature type="transmembrane region" description="Helical" evidence="1">
    <location>
        <begin position="6"/>
        <end position="36"/>
    </location>
</feature>
<feature type="transmembrane region" description="Helical" evidence="1">
    <location>
        <begin position="175"/>
        <end position="195"/>
    </location>
</feature>
<feature type="transmembrane region" description="Helical" evidence="1">
    <location>
        <begin position="372"/>
        <end position="393"/>
    </location>
</feature>
<feature type="transmembrane region" description="Helical" evidence="1">
    <location>
        <begin position="305"/>
        <end position="322"/>
    </location>
</feature>
<feature type="transmembrane region" description="Helical" evidence="1">
    <location>
        <begin position="48"/>
        <end position="70"/>
    </location>
</feature>
<proteinExistence type="predicted"/>
<dbReference type="RefSeq" id="WP_119949430.1">
    <property type="nucleotide sequence ID" value="NZ_QZEZ01000002.1"/>
</dbReference>
<dbReference type="AlphaFoldDB" id="A0A3A3Z1V5"/>
<keyword evidence="4" id="KW-1185">Reference proteome</keyword>